<feature type="signal peptide" evidence="6">
    <location>
        <begin position="1"/>
        <end position="17"/>
    </location>
</feature>
<name>A0AAW5BZJ0_9FIRM</name>
<keyword evidence="4 6" id="KW-0732">Signal</keyword>
<organism evidence="7 8">
    <name type="scientific">Enterocloster aldenensis</name>
    <dbReference type="NCBI Taxonomy" id="358742"/>
    <lineage>
        <taxon>Bacteria</taxon>
        <taxon>Bacillati</taxon>
        <taxon>Bacillota</taxon>
        <taxon>Clostridia</taxon>
        <taxon>Lachnospirales</taxon>
        <taxon>Lachnospiraceae</taxon>
        <taxon>Enterocloster</taxon>
    </lineage>
</organism>
<dbReference type="AlphaFoldDB" id="A0AAW5BZJ0"/>
<dbReference type="CDD" id="cd13603">
    <property type="entry name" value="PBP2_TRAP_Siap_TeaA_like"/>
    <property type="match status" value="1"/>
</dbReference>
<evidence type="ECO:0000256" key="1">
    <source>
        <dbReference type="ARBA" id="ARBA00004196"/>
    </source>
</evidence>
<dbReference type="PANTHER" id="PTHR33376">
    <property type="match status" value="1"/>
</dbReference>
<dbReference type="EMBL" id="JAKNGE010000008">
    <property type="protein sequence ID" value="MCG4745298.1"/>
    <property type="molecule type" value="Genomic_DNA"/>
</dbReference>
<dbReference type="InterPro" id="IPR018389">
    <property type="entry name" value="DctP_fam"/>
</dbReference>
<dbReference type="Gene3D" id="3.40.190.170">
    <property type="entry name" value="Bacterial extracellular solute-binding protein, family 7"/>
    <property type="match status" value="1"/>
</dbReference>
<sequence>MKSRKIMALLCCTVLAAGLTGCSGSGTSSQVTSAAGQEPAGTSGDAGQKSEGAAASSDAAAPEDKTFNIDLATAYASDGPAGVALEQFVADVAEQSGGTINISLFADGTLGSASDNYSSVASGDLDMAMTGLEGLDLYAPEYTFLDSPFLIKDEAHLKALLDSGIGDKLKERYEENGFVTLGWHQRDVRELASNKEVKSPSDVAGLKLRLPGMTVYVDTWSALGVSSTTVAMSELYTALQTKVAEACEGGYEQMDTLKLYEVQKNIAETDHVYEFVGLFIHKDLYDSMSDSQRQVLNDCAAKNLAYADQLAKENRERYKKDCLDGGMVLVDVDREAFRDALTDFYKQQFETKWNVSTYDEVMSYAK</sequence>
<dbReference type="NCBIfam" id="TIGR00787">
    <property type="entry name" value="dctP"/>
    <property type="match status" value="1"/>
</dbReference>
<dbReference type="GO" id="GO:0055085">
    <property type="term" value="P:transmembrane transport"/>
    <property type="evidence" value="ECO:0007669"/>
    <property type="project" value="InterPro"/>
</dbReference>
<dbReference type="InterPro" id="IPR004682">
    <property type="entry name" value="TRAP_DctP"/>
</dbReference>
<dbReference type="PANTHER" id="PTHR33376:SF4">
    <property type="entry name" value="SIALIC ACID-BINDING PERIPLASMIC PROTEIN SIAP"/>
    <property type="match status" value="1"/>
</dbReference>
<comment type="subcellular location">
    <subcellularLocation>
        <location evidence="1">Cell envelope</location>
    </subcellularLocation>
</comment>
<evidence type="ECO:0000256" key="2">
    <source>
        <dbReference type="ARBA" id="ARBA00009023"/>
    </source>
</evidence>
<reference evidence="7" key="1">
    <citation type="submission" date="2022-01" db="EMBL/GenBank/DDBJ databases">
        <title>Collection of gut derived symbiotic bacterial strains cultured from healthy donors.</title>
        <authorList>
            <person name="Lin H."/>
            <person name="Kohout C."/>
            <person name="Waligurski E."/>
            <person name="Pamer E.G."/>
        </authorList>
    </citation>
    <scope>NUCLEOTIDE SEQUENCE</scope>
    <source>
        <strain evidence="7">DFI.6.55</strain>
    </source>
</reference>
<comment type="caution">
    <text evidence="7">The sequence shown here is derived from an EMBL/GenBank/DDBJ whole genome shotgun (WGS) entry which is preliminary data.</text>
</comment>
<comment type="similarity">
    <text evidence="2">Belongs to the bacterial solute-binding protein 7 family.</text>
</comment>
<dbReference type="InterPro" id="IPR038404">
    <property type="entry name" value="TRAP_DctP_sf"/>
</dbReference>
<feature type="compositionally biased region" description="Low complexity" evidence="5">
    <location>
        <begin position="27"/>
        <end position="36"/>
    </location>
</feature>
<feature type="region of interest" description="Disordered" evidence="5">
    <location>
        <begin position="27"/>
        <end position="61"/>
    </location>
</feature>
<protein>
    <submittedName>
        <fullName evidence="7">TRAP transporter substrate-binding protein</fullName>
    </submittedName>
</protein>
<keyword evidence="3" id="KW-0813">Transport</keyword>
<evidence type="ECO:0000256" key="6">
    <source>
        <dbReference type="SAM" id="SignalP"/>
    </source>
</evidence>
<dbReference type="RefSeq" id="WP_227116061.1">
    <property type="nucleotide sequence ID" value="NZ_JAAITT010000015.1"/>
</dbReference>
<dbReference type="PROSITE" id="PS51257">
    <property type="entry name" value="PROKAR_LIPOPROTEIN"/>
    <property type="match status" value="1"/>
</dbReference>
<feature type="chain" id="PRO_5043789670" evidence="6">
    <location>
        <begin position="18"/>
        <end position="366"/>
    </location>
</feature>
<evidence type="ECO:0000313" key="7">
    <source>
        <dbReference type="EMBL" id="MCG4745298.1"/>
    </source>
</evidence>
<proteinExistence type="inferred from homology"/>
<evidence type="ECO:0000256" key="3">
    <source>
        <dbReference type="ARBA" id="ARBA00022448"/>
    </source>
</evidence>
<dbReference type="Pfam" id="PF03480">
    <property type="entry name" value="DctP"/>
    <property type="match status" value="1"/>
</dbReference>
<dbReference type="GO" id="GO:0030288">
    <property type="term" value="C:outer membrane-bounded periplasmic space"/>
    <property type="evidence" value="ECO:0007669"/>
    <property type="project" value="InterPro"/>
</dbReference>
<gene>
    <name evidence="7" type="ORF">L0N08_07750</name>
</gene>
<evidence type="ECO:0000256" key="5">
    <source>
        <dbReference type="SAM" id="MobiDB-lite"/>
    </source>
</evidence>
<dbReference type="Proteomes" id="UP001299608">
    <property type="component" value="Unassembled WGS sequence"/>
</dbReference>
<evidence type="ECO:0000313" key="8">
    <source>
        <dbReference type="Proteomes" id="UP001299608"/>
    </source>
</evidence>
<evidence type="ECO:0000256" key="4">
    <source>
        <dbReference type="ARBA" id="ARBA00022729"/>
    </source>
</evidence>
<accession>A0AAW5BZJ0</accession>
<dbReference type="NCBIfam" id="NF037995">
    <property type="entry name" value="TRAP_S1"/>
    <property type="match status" value="1"/>
</dbReference>